<gene>
    <name evidence="2" type="ORF">CKY47_06625</name>
</gene>
<dbReference type="Proteomes" id="UP001225605">
    <property type="component" value="Unassembled WGS sequence"/>
</dbReference>
<accession>A0ABU0WUX9</accession>
<keyword evidence="3" id="KW-1185">Reference proteome</keyword>
<evidence type="ECO:0000259" key="1">
    <source>
        <dbReference type="Pfam" id="PF20611"/>
    </source>
</evidence>
<name>A0ABU0WUX9_9PSEU</name>
<comment type="caution">
    <text evidence="2">The sequence shown here is derived from an EMBL/GenBank/DDBJ whole genome shotgun (WGS) entry which is preliminary data.</text>
</comment>
<feature type="domain" description="DUF6801" evidence="1">
    <location>
        <begin position="42"/>
        <end position="195"/>
    </location>
</feature>
<organism evidence="2 3">
    <name type="scientific">Saccharothrix yanglingensis</name>
    <dbReference type="NCBI Taxonomy" id="659496"/>
    <lineage>
        <taxon>Bacteria</taxon>
        <taxon>Bacillati</taxon>
        <taxon>Actinomycetota</taxon>
        <taxon>Actinomycetes</taxon>
        <taxon>Pseudonocardiales</taxon>
        <taxon>Pseudonocardiaceae</taxon>
        <taxon>Saccharothrix</taxon>
    </lineage>
</organism>
<dbReference type="RefSeq" id="WP_306744774.1">
    <property type="nucleotide sequence ID" value="NZ_NSDM01000002.1"/>
</dbReference>
<dbReference type="Pfam" id="PF20611">
    <property type="entry name" value="DUF6801"/>
    <property type="match status" value="1"/>
</dbReference>
<evidence type="ECO:0000313" key="2">
    <source>
        <dbReference type="EMBL" id="MDQ2583665.1"/>
    </source>
</evidence>
<evidence type="ECO:0000313" key="3">
    <source>
        <dbReference type="Proteomes" id="UP001225605"/>
    </source>
</evidence>
<protein>
    <recommendedName>
        <fullName evidence="1">DUF6801 domain-containing protein</fullName>
    </recommendedName>
</protein>
<reference evidence="2 3" key="1">
    <citation type="submission" date="2017-06" db="EMBL/GenBank/DDBJ databases">
        <title>Cultured bacterium strain Saccharothrix yanglingensis Hhs.015.</title>
        <authorList>
            <person name="Xia Y."/>
        </authorList>
    </citation>
    <scope>NUCLEOTIDE SEQUENCE [LARGE SCALE GENOMIC DNA]</scope>
    <source>
        <strain evidence="2 3">Hhs.015</strain>
    </source>
</reference>
<dbReference type="EMBL" id="NSDM01000002">
    <property type="protein sequence ID" value="MDQ2583665.1"/>
    <property type="molecule type" value="Genomic_DNA"/>
</dbReference>
<proteinExistence type="predicted"/>
<sequence>MRISLSRKLVQGLAVGAAVATTAVLGGAGVGHAASAQLTLVYNCPFPLIGSQDMSVKIVVGNLPASGTVGVPLPATTVTATATVPATATLGLALVGAKTVEGTAVASTSVDNAGTVVPVTANLTVAKTPVPSSGAFNTVATGGTPPLTLTKAGRTTITVGNFSTTLTPKKADGSTTGLGTFTSACTLKPGQVTKLYEFTVS</sequence>
<dbReference type="InterPro" id="IPR046542">
    <property type="entry name" value="DUF6801"/>
</dbReference>